<name>A0A6A6QBC9_9PEZI</name>
<sequence length="750" mass="84824">MSQIKQSLITIDQRTKETQVQPFPIAPDGTCHILPYPKNDRFVGRSDVLAQLQSFLLPPDLKGQGGTSFALYGMPGVGKTQTALQFVYSNKDKFPVIFWISASSKDKIILGYDEIARALGLNKTVTSADQEESIRLVKTWLSHTDTWWLLVFDNLDNLDDVTAFWPTSKNGAVLVTSQDPSSVHTLAKQGCRLDLFSPEEGINLITNISQATNVSISQDEAEQVARVLGYHPLAINQMATFIIKSGCSIPSFLELYAQREASNELQGIDCKCPWYKNTVAAAFDLTIERAEKLGSEASALLDVLSLFDPDKIPEQMLSKESLGAVSDVHRLVAISDLRSMTLLSDNPENNTVSVHRLVRDAALRKIKSSQVKANTAFNTAIFLLRKVFPLHGLARDHMTESWMQCEMYLSHVLALHDRYQEVQDTRFVQVSIDFVELLYSCAWYLCERGRFEISSKLICTAENTYKSLTCLETNLFWADLCTVKLFYVNETDHSSTAIELATEAHEIRETAVENGVLEEDHPNRANGLMNLGVMYTKVQPLKAIELHTSAIAIRQQSTRYRDDQVHGLALNYLNLGRSYWCAGQLDDAADSLEKCLATIKEREEACGYRFVLSGWALWALGNVQIDRGRLEEALVLHTESMDLHEKILGPLHLKTAASYHKMAWLLWKQEDDILKLALSVYDKRPEDMTAERARSKWLLSQLLKDSAPENEEWRQELDAARDLRKRIQGETQLSEDSQESYDLLVTYFYR</sequence>
<dbReference type="InterPro" id="IPR011990">
    <property type="entry name" value="TPR-like_helical_dom_sf"/>
</dbReference>
<feature type="domain" description="DUF7779" evidence="2">
    <location>
        <begin position="290"/>
        <end position="370"/>
    </location>
</feature>
<proteinExistence type="predicted"/>
<dbReference type="SUPFAM" id="SSF52540">
    <property type="entry name" value="P-loop containing nucleoside triphosphate hydrolases"/>
    <property type="match status" value="1"/>
</dbReference>
<dbReference type="InterPro" id="IPR027417">
    <property type="entry name" value="P-loop_NTPase"/>
</dbReference>
<dbReference type="EMBL" id="MU004199">
    <property type="protein sequence ID" value="KAF2489451.1"/>
    <property type="molecule type" value="Genomic_DNA"/>
</dbReference>
<feature type="domain" description="NB-ARC" evidence="1">
    <location>
        <begin position="68"/>
        <end position="211"/>
    </location>
</feature>
<evidence type="ECO:0000313" key="4">
    <source>
        <dbReference type="Proteomes" id="UP000799750"/>
    </source>
</evidence>
<dbReference type="Pfam" id="PF13424">
    <property type="entry name" value="TPR_12"/>
    <property type="match status" value="1"/>
</dbReference>
<dbReference type="Pfam" id="PF00931">
    <property type="entry name" value="NB-ARC"/>
    <property type="match status" value="1"/>
</dbReference>
<dbReference type="Proteomes" id="UP000799750">
    <property type="component" value="Unassembled WGS sequence"/>
</dbReference>
<accession>A0A6A6QBC9</accession>
<dbReference type="Gene3D" id="3.40.50.300">
    <property type="entry name" value="P-loop containing nucleotide triphosphate hydrolases"/>
    <property type="match status" value="1"/>
</dbReference>
<dbReference type="Pfam" id="PF25000">
    <property type="entry name" value="DUF7779"/>
    <property type="match status" value="1"/>
</dbReference>
<protein>
    <submittedName>
        <fullName evidence="3">Uncharacterized protein</fullName>
    </submittedName>
</protein>
<dbReference type="InterPro" id="IPR002182">
    <property type="entry name" value="NB-ARC"/>
</dbReference>
<reference evidence="3" key="1">
    <citation type="journal article" date="2020" name="Stud. Mycol.">
        <title>101 Dothideomycetes genomes: a test case for predicting lifestyles and emergence of pathogens.</title>
        <authorList>
            <person name="Haridas S."/>
            <person name="Albert R."/>
            <person name="Binder M."/>
            <person name="Bloem J."/>
            <person name="Labutti K."/>
            <person name="Salamov A."/>
            <person name="Andreopoulos B."/>
            <person name="Baker S."/>
            <person name="Barry K."/>
            <person name="Bills G."/>
            <person name="Bluhm B."/>
            <person name="Cannon C."/>
            <person name="Castanera R."/>
            <person name="Culley D."/>
            <person name="Daum C."/>
            <person name="Ezra D."/>
            <person name="Gonzalez J."/>
            <person name="Henrissat B."/>
            <person name="Kuo A."/>
            <person name="Liang C."/>
            <person name="Lipzen A."/>
            <person name="Lutzoni F."/>
            <person name="Magnuson J."/>
            <person name="Mondo S."/>
            <person name="Nolan M."/>
            <person name="Ohm R."/>
            <person name="Pangilinan J."/>
            <person name="Park H.-J."/>
            <person name="Ramirez L."/>
            <person name="Alfaro M."/>
            <person name="Sun H."/>
            <person name="Tritt A."/>
            <person name="Yoshinaga Y."/>
            <person name="Zwiers L.-H."/>
            <person name="Turgeon B."/>
            <person name="Goodwin S."/>
            <person name="Spatafora J."/>
            <person name="Crous P."/>
            <person name="Grigoriev I."/>
        </authorList>
    </citation>
    <scope>NUCLEOTIDE SEQUENCE</scope>
    <source>
        <strain evidence="3">CBS 269.34</strain>
    </source>
</reference>
<keyword evidence="4" id="KW-1185">Reference proteome</keyword>
<evidence type="ECO:0000313" key="3">
    <source>
        <dbReference type="EMBL" id="KAF2489451.1"/>
    </source>
</evidence>
<evidence type="ECO:0000259" key="2">
    <source>
        <dbReference type="Pfam" id="PF25000"/>
    </source>
</evidence>
<dbReference type="PANTHER" id="PTHR35205:SF1">
    <property type="entry name" value="ZU5 DOMAIN-CONTAINING PROTEIN"/>
    <property type="match status" value="1"/>
</dbReference>
<evidence type="ECO:0000259" key="1">
    <source>
        <dbReference type="Pfam" id="PF00931"/>
    </source>
</evidence>
<gene>
    <name evidence="3" type="ORF">BU16DRAFT_598496</name>
</gene>
<organism evidence="3 4">
    <name type="scientific">Lophium mytilinum</name>
    <dbReference type="NCBI Taxonomy" id="390894"/>
    <lineage>
        <taxon>Eukaryota</taxon>
        <taxon>Fungi</taxon>
        <taxon>Dikarya</taxon>
        <taxon>Ascomycota</taxon>
        <taxon>Pezizomycotina</taxon>
        <taxon>Dothideomycetes</taxon>
        <taxon>Pleosporomycetidae</taxon>
        <taxon>Mytilinidiales</taxon>
        <taxon>Mytilinidiaceae</taxon>
        <taxon>Lophium</taxon>
    </lineage>
</organism>
<dbReference type="AlphaFoldDB" id="A0A6A6QBC9"/>
<dbReference type="OrthoDB" id="5394701at2759"/>
<dbReference type="GO" id="GO:0043531">
    <property type="term" value="F:ADP binding"/>
    <property type="evidence" value="ECO:0007669"/>
    <property type="project" value="InterPro"/>
</dbReference>
<dbReference type="SUPFAM" id="SSF48452">
    <property type="entry name" value="TPR-like"/>
    <property type="match status" value="1"/>
</dbReference>
<dbReference type="SMART" id="SM00028">
    <property type="entry name" value="TPR"/>
    <property type="match status" value="3"/>
</dbReference>
<dbReference type="Pfam" id="PF13176">
    <property type="entry name" value="TPR_7"/>
    <property type="match status" value="1"/>
</dbReference>
<dbReference type="InterPro" id="IPR056681">
    <property type="entry name" value="DUF7779"/>
</dbReference>
<dbReference type="Gene3D" id="1.25.40.10">
    <property type="entry name" value="Tetratricopeptide repeat domain"/>
    <property type="match status" value="2"/>
</dbReference>
<dbReference type="InterPro" id="IPR019734">
    <property type="entry name" value="TPR_rpt"/>
</dbReference>
<dbReference type="PANTHER" id="PTHR35205">
    <property type="entry name" value="NB-ARC AND TPR DOMAIN PROTEIN"/>
    <property type="match status" value="1"/>
</dbReference>